<dbReference type="GO" id="GO:0003714">
    <property type="term" value="F:transcription corepressor activity"/>
    <property type="evidence" value="ECO:0007669"/>
    <property type="project" value="InterPro"/>
</dbReference>
<keyword evidence="2" id="KW-0175">Coiled coil</keyword>
<proteinExistence type="inferred from homology"/>
<accession>A0A8C9R8E9</accession>
<dbReference type="PANTHER" id="PTHR19424:SF0">
    <property type="entry name" value="HEAT SHOCK FACTOR BINDING PROTEIN 1"/>
    <property type="match status" value="1"/>
</dbReference>
<evidence type="ECO:0000256" key="2">
    <source>
        <dbReference type="SAM" id="Coils"/>
    </source>
</evidence>
<dbReference type="InterPro" id="IPR009643">
    <property type="entry name" value="HS1-bd"/>
</dbReference>
<dbReference type="Pfam" id="PF06825">
    <property type="entry name" value="HSBP1"/>
    <property type="match status" value="1"/>
</dbReference>
<dbReference type="GeneTree" id="ENSGT00940000177109"/>
<reference evidence="3" key="3">
    <citation type="submission" date="2025-09" db="UniProtKB">
        <authorList>
            <consortium name="Ensembl"/>
        </authorList>
    </citation>
    <scope>IDENTIFICATION</scope>
</reference>
<evidence type="ECO:0008006" key="5">
    <source>
        <dbReference type="Google" id="ProtNLM"/>
    </source>
</evidence>
<keyword evidence="4" id="KW-1185">Reference proteome</keyword>
<evidence type="ECO:0000313" key="4">
    <source>
        <dbReference type="Proteomes" id="UP000694397"/>
    </source>
</evidence>
<organism evidence="3 4">
    <name type="scientific">Scleropages formosus</name>
    <name type="common">Asian bonytongue</name>
    <name type="synonym">Osteoglossum formosum</name>
    <dbReference type="NCBI Taxonomy" id="113540"/>
    <lineage>
        <taxon>Eukaryota</taxon>
        <taxon>Metazoa</taxon>
        <taxon>Chordata</taxon>
        <taxon>Craniata</taxon>
        <taxon>Vertebrata</taxon>
        <taxon>Euteleostomi</taxon>
        <taxon>Actinopterygii</taxon>
        <taxon>Neopterygii</taxon>
        <taxon>Teleostei</taxon>
        <taxon>Osteoglossocephala</taxon>
        <taxon>Osteoglossomorpha</taxon>
        <taxon>Osteoglossiformes</taxon>
        <taxon>Osteoglossidae</taxon>
        <taxon>Scleropages</taxon>
    </lineage>
</organism>
<feature type="coiled-coil region" evidence="2">
    <location>
        <begin position="31"/>
        <end position="58"/>
    </location>
</feature>
<dbReference type="GO" id="GO:0005634">
    <property type="term" value="C:nucleus"/>
    <property type="evidence" value="ECO:0007669"/>
    <property type="project" value="TreeGrafter"/>
</dbReference>
<sequence length="64" mass="6999">MSGGSSTAAQDLTHFMETTMQSLQNSLTFPLDEMGTRIDDLEKNVAALMTQAVQKLKKLHSTKA</sequence>
<dbReference type="GO" id="GO:0070370">
    <property type="term" value="P:cellular heat acclimation"/>
    <property type="evidence" value="ECO:0007669"/>
    <property type="project" value="TreeGrafter"/>
</dbReference>
<dbReference type="Proteomes" id="UP000694397">
    <property type="component" value="Chromosome 23"/>
</dbReference>
<dbReference type="PANTHER" id="PTHR19424">
    <property type="entry name" value="HEAT SHOCK FACTOR BINDING PROTEIN 1"/>
    <property type="match status" value="1"/>
</dbReference>
<reference evidence="3" key="2">
    <citation type="submission" date="2025-08" db="UniProtKB">
        <authorList>
            <consortium name="Ensembl"/>
        </authorList>
    </citation>
    <scope>IDENTIFICATION</scope>
</reference>
<dbReference type="GO" id="GO:0005829">
    <property type="term" value="C:cytosol"/>
    <property type="evidence" value="ECO:0007669"/>
    <property type="project" value="TreeGrafter"/>
</dbReference>
<dbReference type="AlphaFoldDB" id="A0A8C9R8E9"/>
<reference evidence="3 4" key="1">
    <citation type="submission" date="2019-04" db="EMBL/GenBank/DDBJ databases">
        <authorList>
            <consortium name="Wellcome Sanger Institute Data Sharing"/>
        </authorList>
    </citation>
    <scope>NUCLEOTIDE SEQUENCE [LARGE SCALE GENOMIC DNA]</scope>
</reference>
<protein>
    <recommendedName>
        <fullName evidence="5">Heat shock factor-binding protein 1-like</fullName>
    </recommendedName>
</protein>
<name>A0A8C9R8E9_SCLFO</name>
<evidence type="ECO:0000256" key="1">
    <source>
        <dbReference type="ARBA" id="ARBA00006349"/>
    </source>
</evidence>
<dbReference type="Ensembl" id="ENSSFOT00015007558.2">
    <property type="protein sequence ID" value="ENSSFOP00015007448.2"/>
    <property type="gene ID" value="ENSSFOG00015004907.2"/>
</dbReference>
<dbReference type="Gene3D" id="1.20.5.430">
    <property type="match status" value="1"/>
</dbReference>
<evidence type="ECO:0000313" key="3">
    <source>
        <dbReference type="Ensembl" id="ENSSFOP00015007448.2"/>
    </source>
</evidence>
<comment type="similarity">
    <text evidence="1">Belongs to the HSBP1 family.</text>
</comment>